<evidence type="ECO:0000256" key="1">
    <source>
        <dbReference type="PIRNR" id="PIRNR037226"/>
    </source>
</evidence>
<keyword evidence="4" id="KW-1185">Reference proteome</keyword>
<dbReference type="InterPro" id="IPR036264">
    <property type="entry name" value="Bact_exopeptidase_dim_dom"/>
</dbReference>
<dbReference type="EMBL" id="JWHR01000064">
    <property type="protein sequence ID" value="KHS57809.1"/>
    <property type="molecule type" value="Genomic_DNA"/>
</dbReference>
<evidence type="ECO:0000313" key="3">
    <source>
        <dbReference type="EMBL" id="KHS57809.1"/>
    </source>
</evidence>
<dbReference type="Pfam" id="PF07687">
    <property type="entry name" value="M20_dimer"/>
    <property type="match status" value="1"/>
</dbReference>
<name>A0A0B3VYJ6_9FIRM</name>
<dbReference type="PANTHER" id="PTHR30575">
    <property type="entry name" value="PEPTIDASE M20"/>
    <property type="match status" value="1"/>
</dbReference>
<dbReference type="GO" id="GO:0005737">
    <property type="term" value="C:cytoplasm"/>
    <property type="evidence" value="ECO:0007669"/>
    <property type="project" value="TreeGrafter"/>
</dbReference>
<dbReference type="AlphaFoldDB" id="A0A0B3VYJ6"/>
<dbReference type="SUPFAM" id="SSF53187">
    <property type="entry name" value="Zn-dependent exopeptidases"/>
    <property type="match status" value="1"/>
</dbReference>
<feature type="domain" description="Peptidase M20 dimerisation" evidence="2">
    <location>
        <begin position="207"/>
        <end position="295"/>
    </location>
</feature>
<gene>
    <name evidence="3" type="ORF">QX51_06530</name>
</gene>
<accession>A0A0B3VYJ6</accession>
<sequence>MNINELKQRCLEEIDKNKDKIIEAGRKIYSTPELGFKEVESTKTASEFFKSLGVDIKENIAVTGCMTSLNKDKNGPKIAVMGELDSVMCPEHKDASEIGNMHCCGHNIQVAGMLGCALGIVNSGVLEHLDGQIDFMAVPAEECIDLEFRKTLQDKNEIKYVGGKQELLYRGYFDNVDMAMMFHAQNFEDNKNCIIKSYTNGFIAKSATFVGKSAHAGISPHLGVNALKMATLATNNIDSQRDTFKDEDKVRISSIINHGGDVVNVVPSRVTMEFMVRAATVEAMMDANEKVNRSLHAAALALGGKVTIEDSIGFLPLDSDNTMDSVFKKNFVELMGGDDSTITDVVVTAGSTDFGDLSQLMPVVHPWIGGVSGALHTQDYKMDDEELAYIIPAKAMAMTLIDLLYDDAKTAKNIIKGFTPKFTKDSYLDFMEQNTNTYTFDYMN</sequence>
<dbReference type="InterPro" id="IPR052030">
    <property type="entry name" value="Peptidase_M20/M20A_hydrolases"/>
</dbReference>
<comment type="similarity">
    <text evidence="1">Belongs to the peptidase M20A family.</text>
</comment>
<protein>
    <recommendedName>
        <fullName evidence="1">Peptidase M20 domain-containing protein 2</fullName>
    </recommendedName>
</protein>
<dbReference type="InterPro" id="IPR002933">
    <property type="entry name" value="Peptidase_M20"/>
</dbReference>
<dbReference type="STRING" id="1577792.QX51_06530"/>
<dbReference type="OrthoDB" id="9781032at2"/>
<dbReference type="GO" id="GO:0016805">
    <property type="term" value="F:dipeptidase activity"/>
    <property type="evidence" value="ECO:0007669"/>
    <property type="project" value="InterPro"/>
</dbReference>
<dbReference type="InterPro" id="IPR017144">
    <property type="entry name" value="Xaa-Arg_dipeptidase"/>
</dbReference>
<dbReference type="SUPFAM" id="SSF55031">
    <property type="entry name" value="Bacterial exopeptidase dimerisation domain"/>
    <property type="match status" value="1"/>
</dbReference>
<organism evidence="3 4">
    <name type="scientific">Terrisporobacter othiniensis</name>
    <dbReference type="NCBI Taxonomy" id="1577792"/>
    <lineage>
        <taxon>Bacteria</taxon>
        <taxon>Bacillati</taxon>
        <taxon>Bacillota</taxon>
        <taxon>Clostridia</taxon>
        <taxon>Peptostreptococcales</taxon>
        <taxon>Peptostreptococcaceae</taxon>
        <taxon>Terrisporobacter</taxon>
    </lineage>
</organism>
<dbReference type="PIRSF" id="PIRSF037226">
    <property type="entry name" value="Amidohydrolase_ACY1L2_prd"/>
    <property type="match status" value="1"/>
</dbReference>
<dbReference type="NCBIfam" id="TIGR01891">
    <property type="entry name" value="amidohydrolases"/>
    <property type="match status" value="1"/>
</dbReference>
<dbReference type="RefSeq" id="WP_039679091.1">
    <property type="nucleotide sequence ID" value="NZ_JAWGXO010000002.1"/>
</dbReference>
<dbReference type="Proteomes" id="UP000031189">
    <property type="component" value="Unassembled WGS sequence"/>
</dbReference>
<dbReference type="GO" id="GO:0046657">
    <property type="term" value="P:folic acid catabolic process"/>
    <property type="evidence" value="ECO:0007669"/>
    <property type="project" value="TreeGrafter"/>
</dbReference>
<dbReference type="GO" id="GO:0071713">
    <property type="term" value="F:para-aminobenzoyl-glutamate hydrolase activity"/>
    <property type="evidence" value="ECO:0007669"/>
    <property type="project" value="TreeGrafter"/>
</dbReference>
<evidence type="ECO:0000313" key="4">
    <source>
        <dbReference type="Proteomes" id="UP000031189"/>
    </source>
</evidence>
<dbReference type="PANTHER" id="PTHR30575:SF3">
    <property type="entry name" value="PEPTIDASE M20 DIMERISATION DOMAIN-CONTAINING PROTEIN"/>
    <property type="match status" value="1"/>
</dbReference>
<keyword evidence="3" id="KW-0378">Hydrolase</keyword>
<dbReference type="InterPro" id="IPR011650">
    <property type="entry name" value="Peptidase_M20_dimer"/>
</dbReference>
<evidence type="ECO:0000259" key="2">
    <source>
        <dbReference type="Pfam" id="PF07687"/>
    </source>
</evidence>
<dbReference type="InterPro" id="IPR017439">
    <property type="entry name" value="Amidohydrolase"/>
</dbReference>
<proteinExistence type="inferred from homology"/>
<reference evidence="3 4" key="1">
    <citation type="submission" date="2014-12" db="EMBL/GenBank/DDBJ databases">
        <title>Draft genome sequence of Terrisporobacter sp. 08-306576, isolated from the blood culture of a bacteremia patient.</title>
        <authorList>
            <person name="Lund L.C."/>
            <person name="Sydenham T.V."/>
            <person name="Hogh S.V."/>
            <person name="Skov M.N."/>
            <person name="Kemp M."/>
            <person name="Justesen U.S."/>
        </authorList>
    </citation>
    <scope>NUCLEOTIDE SEQUENCE [LARGE SCALE GENOMIC DNA]</scope>
    <source>
        <strain evidence="3 4">08-306576</strain>
    </source>
</reference>
<dbReference type="Gene3D" id="3.30.70.360">
    <property type="match status" value="1"/>
</dbReference>
<dbReference type="Pfam" id="PF01546">
    <property type="entry name" value="Peptidase_M20"/>
    <property type="match status" value="1"/>
</dbReference>
<dbReference type="Gene3D" id="3.40.630.10">
    <property type="entry name" value="Zn peptidases"/>
    <property type="match status" value="1"/>
</dbReference>
<comment type="caution">
    <text evidence="3">The sequence shown here is derived from an EMBL/GenBank/DDBJ whole genome shotgun (WGS) entry which is preliminary data.</text>
</comment>